<name>A0A420IF86_9PEZI</name>
<sequence length="230" mass="25802">MVQYVGDKYETELQLEARYNGKKIVLFSQDESTCYANDASQYVWLEKGKSTLRKKGLGQSIMISAIICLCHGIMEWNGENSYETLEAGTNREGWWVADNVVKQVINVIKNFEKLHPDSIGLFQFDSSSNYHAMAVDSLLASKLNLSDLSQRHNIKARIRQSEAGSVPASTEDEMRALHTVAGDFKEEDSRPRIKKDKARISLTLCVNATGSDRLPIWITGKSKTPRALKG</sequence>
<dbReference type="GO" id="GO:0003676">
    <property type="term" value="F:nucleic acid binding"/>
    <property type="evidence" value="ECO:0007669"/>
    <property type="project" value="InterPro"/>
</dbReference>
<evidence type="ECO:0000313" key="3">
    <source>
        <dbReference type="Proteomes" id="UP000285326"/>
    </source>
</evidence>
<comment type="caution">
    <text evidence="2">The sequence shown here is derived from an EMBL/GenBank/DDBJ whole genome shotgun (WGS) entry which is preliminary data.</text>
</comment>
<dbReference type="EMBL" id="MCBS01024552">
    <property type="protein sequence ID" value="RKF73189.1"/>
    <property type="molecule type" value="Genomic_DNA"/>
</dbReference>
<dbReference type="AlphaFoldDB" id="A0A420IF86"/>
<dbReference type="Pfam" id="PF03184">
    <property type="entry name" value="DDE_1"/>
    <property type="match status" value="1"/>
</dbReference>
<dbReference type="PANTHER" id="PTHR35871:SF1">
    <property type="entry name" value="CXC1-LIKE CYSTEINE CLUSTER ASSOCIATED WITH KDZ TRANSPOSASES DOMAIN-CONTAINING PROTEIN"/>
    <property type="match status" value="1"/>
</dbReference>
<evidence type="ECO:0000259" key="1">
    <source>
        <dbReference type="Pfam" id="PF03184"/>
    </source>
</evidence>
<feature type="non-terminal residue" evidence="2">
    <location>
        <position position="230"/>
    </location>
</feature>
<gene>
    <name evidence="2" type="ORF">GcM1_245100</name>
</gene>
<dbReference type="InterPro" id="IPR004875">
    <property type="entry name" value="DDE_SF_endonuclease_dom"/>
</dbReference>
<feature type="domain" description="DDE-1" evidence="1">
    <location>
        <begin position="197"/>
        <end position="230"/>
    </location>
</feature>
<proteinExistence type="predicted"/>
<reference evidence="2 3" key="1">
    <citation type="journal article" date="2018" name="BMC Genomics">
        <title>Comparative genome analyses reveal sequence features reflecting distinct modes of host-adaptation between dicot and monocot powdery mildew.</title>
        <authorList>
            <person name="Wu Y."/>
            <person name="Ma X."/>
            <person name="Pan Z."/>
            <person name="Kale S.D."/>
            <person name="Song Y."/>
            <person name="King H."/>
            <person name="Zhang Q."/>
            <person name="Presley C."/>
            <person name="Deng X."/>
            <person name="Wei C.I."/>
            <person name="Xiao S."/>
        </authorList>
    </citation>
    <scope>NUCLEOTIDE SEQUENCE [LARGE SCALE GENOMIC DNA]</scope>
    <source>
        <strain evidence="2">UMSG1</strain>
    </source>
</reference>
<protein>
    <recommendedName>
        <fullName evidence="1">DDE-1 domain-containing protein</fullName>
    </recommendedName>
</protein>
<evidence type="ECO:0000313" key="2">
    <source>
        <dbReference type="EMBL" id="RKF73189.1"/>
    </source>
</evidence>
<organism evidence="2 3">
    <name type="scientific">Golovinomyces cichoracearum</name>
    <dbReference type="NCBI Taxonomy" id="62708"/>
    <lineage>
        <taxon>Eukaryota</taxon>
        <taxon>Fungi</taxon>
        <taxon>Dikarya</taxon>
        <taxon>Ascomycota</taxon>
        <taxon>Pezizomycotina</taxon>
        <taxon>Leotiomycetes</taxon>
        <taxon>Erysiphales</taxon>
        <taxon>Erysiphaceae</taxon>
        <taxon>Golovinomyces</taxon>
    </lineage>
</organism>
<dbReference type="PANTHER" id="PTHR35871">
    <property type="entry name" value="EXPRESSED PROTEIN"/>
    <property type="match status" value="1"/>
</dbReference>
<dbReference type="Proteomes" id="UP000285326">
    <property type="component" value="Unassembled WGS sequence"/>
</dbReference>
<accession>A0A420IF86</accession>